<dbReference type="EMBL" id="BMAV01017115">
    <property type="protein sequence ID" value="GFY68544.1"/>
    <property type="molecule type" value="Genomic_DNA"/>
</dbReference>
<evidence type="ECO:0000256" key="1">
    <source>
        <dbReference type="SAM" id="MobiDB-lite"/>
    </source>
</evidence>
<evidence type="ECO:0000313" key="3">
    <source>
        <dbReference type="Proteomes" id="UP000886998"/>
    </source>
</evidence>
<dbReference type="AlphaFoldDB" id="A0A8X6YBU3"/>
<sequence length="101" mass="11106">MEIAKQTLPRHQGATLVKETRGRSEPGAKHGGHRRLEDPPLPVHPSLDLLGLKKKTNSRKASADPQVQCSPLGIVLRGRKRLTRKQKLLYVKENGLTTGSA</sequence>
<accession>A0A8X6YBU3</accession>
<reference evidence="2" key="1">
    <citation type="submission" date="2020-08" db="EMBL/GenBank/DDBJ databases">
        <title>Multicomponent nature underlies the extraordinary mechanical properties of spider dragline silk.</title>
        <authorList>
            <person name="Kono N."/>
            <person name="Nakamura H."/>
            <person name="Mori M."/>
            <person name="Yoshida Y."/>
            <person name="Ohtoshi R."/>
            <person name="Malay A.D."/>
            <person name="Moran D.A.P."/>
            <person name="Tomita M."/>
            <person name="Numata K."/>
            <person name="Arakawa K."/>
        </authorList>
    </citation>
    <scope>NUCLEOTIDE SEQUENCE</scope>
</reference>
<protein>
    <submittedName>
        <fullName evidence="2">Uncharacterized protein</fullName>
    </submittedName>
</protein>
<dbReference type="Proteomes" id="UP000886998">
    <property type="component" value="Unassembled WGS sequence"/>
</dbReference>
<keyword evidence="3" id="KW-1185">Reference proteome</keyword>
<proteinExistence type="predicted"/>
<gene>
    <name evidence="2" type="ORF">TNIN_47301</name>
</gene>
<name>A0A8X6YBU3_9ARAC</name>
<feature type="region of interest" description="Disordered" evidence="1">
    <location>
        <begin position="1"/>
        <end position="48"/>
    </location>
</feature>
<evidence type="ECO:0000313" key="2">
    <source>
        <dbReference type="EMBL" id="GFY68544.1"/>
    </source>
</evidence>
<organism evidence="2 3">
    <name type="scientific">Trichonephila inaurata madagascariensis</name>
    <dbReference type="NCBI Taxonomy" id="2747483"/>
    <lineage>
        <taxon>Eukaryota</taxon>
        <taxon>Metazoa</taxon>
        <taxon>Ecdysozoa</taxon>
        <taxon>Arthropoda</taxon>
        <taxon>Chelicerata</taxon>
        <taxon>Arachnida</taxon>
        <taxon>Araneae</taxon>
        <taxon>Araneomorphae</taxon>
        <taxon>Entelegynae</taxon>
        <taxon>Araneoidea</taxon>
        <taxon>Nephilidae</taxon>
        <taxon>Trichonephila</taxon>
        <taxon>Trichonephila inaurata</taxon>
    </lineage>
</organism>
<feature type="compositionally biased region" description="Basic and acidic residues" evidence="1">
    <location>
        <begin position="18"/>
        <end position="38"/>
    </location>
</feature>
<comment type="caution">
    <text evidence="2">The sequence shown here is derived from an EMBL/GenBank/DDBJ whole genome shotgun (WGS) entry which is preliminary data.</text>
</comment>